<keyword evidence="6" id="KW-0346">Stress response</keyword>
<feature type="binding site" evidence="5">
    <location>
        <position position="332"/>
    </location>
    <ligand>
        <name>ATP</name>
        <dbReference type="ChEBI" id="CHEBI:30616"/>
    </ligand>
</feature>
<feature type="binding site" evidence="5">
    <location>
        <begin position="96"/>
        <end position="97"/>
    </location>
    <ligand>
        <name>ATP</name>
        <dbReference type="ChEBI" id="CHEBI:30616"/>
    </ligand>
</feature>
<reference evidence="6 7" key="1">
    <citation type="journal article" date="2014" name="ISME J.">
        <title>Swapping symbionts in spittlebugs: evolutionary replacement of a reduced genome symbiont.</title>
        <authorList>
            <person name="Koga R."/>
            <person name="Moran N.A."/>
        </authorList>
    </citation>
    <scope>NUCLEOTIDE SEQUENCE [LARGE SCALE GENOMIC DNA]</scope>
    <source>
        <strain evidence="6 7">PSPU</strain>
    </source>
</reference>
<dbReference type="GO" id="GO:0005524">
    <property type="term" value="F:ATP binding"/>
    <property type="evidence" value="ECO:0007669"/>
    <property type="project" value="UniProtKB-KW"/>
</dbReference>
<evidence type="ECO:0000313" key="6">
    <source>
        <dbReference type="EMBL" id="BAO66306.1"/>
    </source>
</evidence>
<proteinExistence type="inferred from homology"/>
<dbReference type="GO" id="GO:0051082">
    <property type="term" value="F:unfolded protein binding"/>
    <property type="evidence" value="ECO:0007669"/>
    <property type="project" value="InterPro"/>
</dbReference>
<gene>
    <name evidence="6" type="primary">htpG</name>
    <name evidence="6" type="ORF">SMPSPU_147</name>
</gene>
<evidence type="ECO:0000313" key="7">
    <source>
        <dbReference type="Proteomes" id="UP000031659"/>
    </source>
</evidence>
<dbReference type="PIRSF" id="PIRSF002583">
    <property type="entry name" value="Hsp90"/>
    <property type="match status" value="1"/>
</dbReference>
<dbReference type="NCBIfam" id="NF003555">
    <property type="entry name" value="PRK05218.1"/>
    <property type="match status" value="1"/>
</dbReference>
<evidence type="ECO:0000256" key="2">
    <source>
        <dbReference type="ARBA" id="ARBA00022741"/>
    </source>
</evidence>
<dbReference type="Pfam" id="PF13589">
    <property type="entry name" value="HATPase_c_3"/>
    <property type="match status" value="1"/>
</dbReference>
<evidence type="ECO:0000256" key="3">
    <source>
        <dbReference type="ARBA" id="ARBA00022840"/>
    </source>
</evidence>
<accession>A0AAD1AZK7</accession>
<evidence type="ECO:0000256" key="1">
    <source>
        <dbReference type="ARBA" id="ARBA00008239"/>
    </source>
</evidence>
<dbReference type="PRINTS" id="PR00775">
    <property type="entry name" value="HEATSHOCK90"/>
</dbReference>
<dbReference type="GO" id="GO:0140662">
    <property type="term" value="F:ATP-dependent protein folding chaperone"/>
    <property type="evidence" value="ECO:0007669"/>
    <property type="project" value="InterPro"/>
</dbReference>
<dbReference type="InterPro" id="IPR020568">
    <property type="entry name" value="Ribosomal_Su5_D2-typ_SF"/>
</dbReference>
<dbReference type="InterPro" id="IPR036890">
    <property type="entry name" value="HATPase_C_sf"/>
</dbReference>
<evidence type="ECO:0000256" key="4">
    <source>
        <dbReference type="ARBA" id="ARBA00023186"/>
    </source>
</evidence>
<name>A0AAD1AZK7_9FLAO</name>
<dbReference type="PANTHER" id="PTHR11528">
    <property type="entry name" value="HEAT SHOCK PROTEIN 90 FAMILY MEMBER"/>
    <property type="match status" value="1"/>
</dbReference>
<evidence type="ECO:0000256" key="5">
    <source>
        <dbReference type="PIRSR" id="PIRSR002583-1"/>
    </source>
</evidence>
<dbReference type="EMBL" id="AP013293">
    <property type="protein sequence ID" value="BAO66306.1"/>
    <property type="molecule type" value="Genomic_DNA"/>
</dbReference>
<keyword evidence="2 5" id="KW-0547">Nucleotide-binding</keyword>
<dbReference type="Gene3D" id="3.40.50.11260">
    <property type="match status" value="1"/>
</dbReference>
<dbReference type="AlphaFoldDB" id="A0AAD1AZK7"/>
<dbReference type="SUPFAM" id="SSF55874">
    <property type="entry name" value="ATPase domain of HSP90 chaperone/DNA topoisomerase II/histidine kinase"/>
    <property type="match status" value="1"/>
</dbReference>
<feature type="binding site" evidence="5">
    <location>
        <position position="81"/>
    </location>
    <ligand>
        <name>ATP</name>
        <dbReference type="ChEBI" id="CHEBI:30616"/>
    </ligand>
</feature>
<comment type="similarity">
    <text evidence="1">Belongs to the heat shock protein 90 family.</text>
</comment>
<dbReference type="Pfam" id="PF00183">
    <property type="entry name" value="HSP90"/>
    <property type="match status" value="1"/>
</dbReference>
<dbReference type="Gene3D" id="3.30.230.80">
    <property type="match status" value="1"/>
</dbReference>
<feature type="binding site" evidence="5">
    <location>
        <position position="35"/>
    </location>
    <ligand>
        <name>ATP</name>
        <dbReference type="ChEBI" id="CHEBI:30616"/>
    </ligand>
</feature>
<dbReference type="KEGG" id="smup:SMPSPU_147"/>
<feature type="binding site" evidence="5">
    <location>
        <position position="166"/>
    </location>
    <ligand>
        <name>ATP</name>
        <dbReference type="ChEBI" id="CHEBI:30616"/>
    </ligand>
</feature>
<dbReference type="Gene3D" id="3.30.565.10">
    <property type="entry name" value="Histidine kinase-like ATPase, C-terminal domain"/>
    <property type="match status" value="1"/>
</dbReference>
<dbReference type="InterPro" id="IPR020575">
    <property type="entry name" value="Hsp90_N"/>
</dbReference>
<dbReference type="RefSeq" id="WP_041093882.1">
    <property type="nucleotide sequence ID" value="NZ_AP013293.1"/>
</dbReference>
<keyword evidence="4" id="KW-0143">Chaperone</keyword>
<organism evidence="6 7">
    <name type="scientific">Candidatus Karelsulcia muelleri PSPU</name>
    <dbReference type="NCBI Taxonomy" id="1189303"/>
    <lineage>
        <taxon>Bacteria</taxon>
        <taxon>Pseudomonadati</taxon>
        <taxon>Bacteroidota</taxon>
        <taxon>Flavobacteriia</taxon>
        <taxon>Flavobacteriales</taxon>
        <taxon>Candidatus Karelsulcia</taxon>
    </lineage>
</organism>
<dbReference type="Proteomes" id="UP000031659">
    <property type="component" value="Chromosome"/>
</dbReference>
<keyword evidence="3 5" id="KW-0067">ATP-binding</keyword>
<dbReference type="FunFam" id="3.30.230.80:FF:000008">
    <property type="entry name" value="Molecular chaperone HtpG"/>
    <property type="match status" value="1"/>
</dbReference>
<protein>
    <submittedName>
        <fullName evidence="6">Heat shock protein 90</fullName>
    </submittedName>
</protein>
<dbReference type="SUPFAM" id="SSF54211">
    <property type="entry name" value="Ribosomal protein S5 domain 2-like"/>
    <property type="match status" value="1"/>
</dbReference>
<sequence length="620" mass="72794">MEKGKIKVTAEDIFPVIKKFLYSDHEIFIRELVSNATDAILKLKTLISLGKVNKKINNLIIEIILNKENKILKIIDNGIGMTKKEVYKYINKIAFSGAEAFLKKYKNKKSLIGNFGLGFYSSFMVSDKVEIISKSYKDSESAIHWICDGSTNFSIKNIDTPTKSGTEIILHINDSSKEFLEENRIKELLIKYCKFMPIPIKIGEREEIKKNKNGLEKKIKVNNIINNTSPIWIKNPINGKDEEYINFYKELYPMQIENPLFWIHLNIDHPFKLTGVLFFPKIRNQIEIQRDKIQLYQNQVYVTDNLEGIVPDFLNFLKGVIDSPDIPLNVSRSYLQSDSSVKKISGYITRKVADKLENMCKNNREDFEKKWEDIKIIIEYGMISDPNFYSKAKKFALYPDINKKYFILEEYIEHIKNTNKLKNNKIICFYTSNLENQNYYIQTIKNKGYKILLLDSPLVGHLLQKIEMDYKNLNFYRVDSDKINKILKNEKKNISNLSENEIIFLKKILNQNIDKEKFLIKIEDLDDSSLPFIITIPEFIRRMKEISMTGNNMFNIQNFNSKYNIIVNKNHKFIKKIINEKDLNIQKKIIKNSLNLIMLSQNLLKGKELTDFMYQSFENF</sequence>
<feature type="binding site" evidence="5">
    <location>
        <position position="31"/>
    </location>
    <ligand>
        <name>ATP</name>
        <dbReference type="ChEBI" id="CHEBI:30616"/>
    </ligand>
</feature>
<feature type="binding site" evidence="5">
    <location>
        <position position="76"/>
    </location>
    <ligand>
        <name>ATP</name>
        <dbReference type="ChEBI" id="CHEBI:30616"/>
    </ligand>
</feature>
<dbReference type="GO" id="GO:0016887">
    <property type="term" value="F:ATP hydrolysis activity"/>
    <property type="evidence" value="ECO:0007669"/>
    <property type="project" value="InterPro"/>
</dbReference>
<dbReference type="InterPro" id="IPR001404">
    <property type="entry name" value="Hsp90_fam"/>
</dbReference>